<accession>A0A0D0L2E1</accession>
<dbReference type="EMBL" id="JXQV01000003">
    <property type="protein sequence ID" value="KIQ05044.1"/>
    <property type="molecule type" value="Genomic_DNA"/>
</dbReference>
<sequence>MEIFRRYWWVVLSAWILLGFVSWHYENTCGVFFYSECFSLYWDGIRWLTLLKWVSPYQTLIAGALAVVAGLFVLQSTRETLEENRRLKSIEYELMLGQQDAHTQKILQLISVEFYILSGKFRSQFLIATNSTIDCLNDVAKDLAEYDPELLAIARITETLISHQKGEAKGGPLPDHLMRQCSLLAYAAYDIFLQASDEDFEQDVPQRGSYFDPTETKKFLADHLLGTDQLLDLKQYFDWE</sequence>
<keyword evidence="1" id="KW-0812">Transmembrane</keyword>
<evidence type="ECO:0000256" key="1">
    <source>
        <dbReference type="SAM" id="Phobius"/>
    </source>
</evidence>
<proteinExistence type="predicted"/>
<evidence type="ECO:0000313" key="2">
    <source>
        <dbReference type="EMBL" id="KIQ05044.1"/>
    </source>
</evidence>
<gene>
    <name evidence="2" type="ORF">RU07_02265</name>
</gene>
<dbReference type="OrthoDB" id="8448136at2"/>
<feature type="transmembrane region" description="Helical" evidence="1">
    <location>
        <begin position="57"/>
        <end position="76"/>
    </location>
</feature>
<protein>
    <submittedName>
        <fullName evidence="2">Uncharacterized protein</fullName>
    </submittedName>
</protein>
<reference evidence="2 3" key="1">
    <citation type="submission" date="2014-12" db="EMBL/GenBank/DDBJ databases">
        <title>16Stimator: statistical estimation of ribosomal gene copy numbers from draft genome assemblies.</title>
        <authorList>
            <person name="Perisin M.A."/>
            <person name="Vetter M."/>
            <person name="Gilbert J.A."/>
            <person name="Bergelson J."/>
        </authorList>
    </citation>
    <scope>NUCLEOTIDE SEQUENCE [LARGE SCALE GENOMIC DNA]</scope>
    <source>
        <strain evidence="2 3">MEJ076</strain>
    </source>
</reference>
<organism evidence="2 3">
    <name type="scientific">Agrobacterium tumefaciens</name>
    <dbReference type="NCBI Taxonomy" id="358"/>
    <lineage>
        <taxon>Bacteria</taxon>
        <taxon>Pseudomonadati</taxon>
        <taxon>Pseudomonadota</taxon>
        <taxon>Alphaproteobacteria</taxon>
        <taxon>Hyphomicrobiales</taxon>
        <taxon>Rhizobiaceae</taxon>
        <taxon>Rhizobium/Agrobacterium group</taxon>
        <taxon>Agrobacterium</taxon>
        <taxon>Agrobacterium tumefaciens complex</taxon>
    </lineage>
</organism>
<keyword evidence="1" id="KW-1133">Transmembrane helix</keyword>
<feature type="transmembrane region" description="Helical" evidence="1">
    <location>
        <begin position="7"/>
        <end position="25"/>
    </location>
</feature>
<evidence type="ECO:0000313" key="3">
    <source>
        <dbReference type="Proteomes" id="UP000035017"/>
    </source>
</evidence>
<keyword evidence="1" id="KW-0472">Membrane</keyword>
<dbReference type="AlphaFoldDB" id="A0A0D0L2E1"/>
<dbReference type="Proteomes" id="UP000035017">
    <property type="component" value="Unassembled WGS sequence"/>
</dbReference>
<comment type="caution">
    <text evidence="2">The sequence shown here is derived from an EMBL/GenBank/DDBJ whole genome shotgun (WGS) entry which is preliminary data.</text>
</comment>
<name>A0A0D0L2E1_AGRTU</name>